<dbReference type="GO" id="GO:0008237">
    <property type="term" value="F:metallopeptidase activity"/>
    <property type="evidence" value="ECO:0007669"/>
    <property type="project" value="UniProtKB-KW"/>
</dbReference>
<evidence type="ECO:0000256" key="10">
    <source>
        <dbReference type="ARBA" id="ARBA00023049"/>
    </source>
</evidence>
<keyword evidence="9" id="KW-0862">Zinc</keyword>
<dbReference type="InterPro" id="IPR014782">
    <property type="entry name" value="Peptidase_M1_dom"/>
</dbReference>
<evidence type="ECO:0000256" key="9">
    <source>
        <dbReference type="ARBA" id="ARBA00022833"/>
    </source>
</evidence>
<dbReference type="InterPro" id="IPR027268">
    <property type="entry name" value="Peptidase_M4/M1_CTD_sf"/>
</dbReference>
<dbReference type="STRING" id="1206085.SAMN05443575_2040"/>
<keyword evidence="17" id="KW-1185">Reference proteome</keyword>
<dbReference type="Pfam" id="PF17900">
    <property type="entry name" value="Peptidase_M1_N"/>
    <property type="match status" value="1"/>
</dbReference>
<name>A0A1M5K2V0_9ACTN</name>
<evidence type="ECO:0000256" key="3">
    <source>
        <dbReference type="ARBA" id="ARBA00010136"/>
    </source>
</evidence>
<evidence type="ECO:0000256" key="1">
    <source>
        <dbReference type="ARBA" id="ARBA00000098"/>
    </source>
</evidence>
<reference evidence="16 17" key="1">
    <citation type="submission" date="2016-11" db="EMBL/GenBank/DDBJ databases">
        <authorList>
            <person name="Jaros S."/>
            <person name="Januszkiewicz K."/>
            <person name="Wedrychowicz H."/>
        </authorList>
    </citation>
    <scope>NUCLEOTIDE SEQUENCE [LARGE SCALE GENOMIC DNA]</scope>
    <source>
        <strain evidence="16 17">DSM 45627</strain>
    </source>
</reference>
<evidence type="ECO:0000256" key="7">
    <source>
        <dbReference type="ARBA" id="ARBA00022723"/>
    </source>
</evidence>
<evidence type="ECO:0000256" key="12">
    <source>
        <dbReference type="ARBA" id="ARBA00031533"/>
    </source>
</evidence>
<comment type="catalytic activity">
    <reaction evidence="1">
        <text>Release of an N-terminal amino acid, Xaa-|-Yaa- from a peptide, amide or arylamide. Xaa is preferably Ala, but may be most amino acids including Pro (slow action). When a terminal hydrophobic residue is followed by a prolyl residue, the two may be released as an intact Xaa-Pro dipeptide.</text>
        <dbReference type="EC" id="3.4.11.2"/>
    </reaction>
</comment>
<keyword evidence="6" id="KW-0645">Protease</keyword>
<dbReference type="Gene3D" id="2.60.40.1730">
    <property type="entry name" value="tricorn interacting facor f3 domain"/>
    <property type="match status" value="1"/>
</dbReference>
<feature type="chain" id="PRO_5039560970" description="Aminopeptidase N" evidence="13">
    <location>
        <begin position="30"/>
        <end position="477"/>
    </location>
</feature>
<dbReference type="SUPFAM" id="SSF63737">
    <property type="entry name" value="Leukotriene A4 hydrolase N-terminal domain"/>
    <property type="match status" value="1"/>
</dbReference>
<evidence type="ECO:0000313" key="16">
    <source>
        <dbReference type="EMBL" id="SHG47071.1"/>
    </source>
</evidence>
<sequence length="477" mass="52322">MRTPRPALRGVTGVALLTAAVLTPLGPAAAPASARAAARPGATSARDPFFPRQGNGGYDVSSYDLVLRYRTSPKRLSGSATIRATATQHLSRFSLDLRRTMRVSAVTVDGAAARVSRPTRLVQKLLVTPRTQLAAGHRFTVVVRYGGEVAALRDANGSLDGTVSTSDGIVVVAEPQGAPTWFPVNDTPRDKARYRVSITAPTRLVAVSNGAYRGRTRHGGVTTWRWYQAQRVSSYLATLAVGKFTVRTGRTKSGIPYFNAADPSQRGSVSMLAKTPRVVEYFATKFGRYPFGATGGIVENASFLGYALETASRPVYDRTPSIQTLSHELAHQWFGDTVTLKRWRDIWVNEGFAQFASWLWDEHRGATSAHAHLRTLLSVPASSRGTWNPPPADPGSPRTLFAGSVYDRGAGALQALRERVGSKVFFRILRGWVDTHRYGNARVAQFVDYAVRVSHRNVRPMLHEWLYHRGKPRAGRR</sequence>
<dbReference type="RefSeq" id="WP_073389665.1">
    <property type="nucleotide sequence ID" value="NZ_FQVU01000003.1"/>
</dbReference>
<evidence type="ECO:0000256" key="6">
    <source>
        <dbReference type="ARBA" id="ARBA00022670"/>
    </source>
</evidence>
<organism evidence="16 17">
    <name type="scientific">Jatrophihabitans endophyticus</name>
    <dbReference type="NCBI Taxonomy" id="1206085"/>
    <lineage>
        <taxon>Bacteria</taxon>
        <taxon>Bacillati</taxon>
        <taxon>Actinomycetota</taxon>
        <taxon>Actinomycetes</taxon>
        <taxon>Jatrophihabitantales</taxon>
        <taxon>Jatrophihabitantaceae</taxon>
        <taxon>Jatrophihabitans</taxon>
    </lineage>
</organism>
<dbReference type="AlphaFoldDB" id="A0A1M5K2V0"/>
<feature type="domain" description="Aminopeptidase N-like N-terminal" evidence="15">
    <location>
        <begin position="62"/>
        <end position="236"/>
    </location>
</feature>
<evidence type="ECO:0000256" key="4">
    <source>
        <dbReference type="ARBA" id="ARBA00012564"/>
    </source>
</evidence>
<dbReference type="SUPFAM" id="SSF55486">
    <property type="entry name" value="Metalloproteases ('zincins'), catalytic domain"/>
    <property type="match status" value="1"/>
</dbReference>
<dbReference type="CDD" id="cd09603">
    <property type="entry name" value="M1_APN_like"/>
    <property type="match status" value="1"/>
</dbReference>
<feature type="domain" description="Peptidase M1 membrane alanine aminopeptidase" evidence="14">
    <location>
        <begin position="316"/>
        <end position="465"/>
    </location>
</feature>
<dbReference type="PRINTS" id="PR00756">
    <property type="entry name" value="ALADIPTASE"/>
</dbReference>
<evidence type="ECO:0000313" key="17">
    <source>
        <dbReference type="Proteomes" id="UP000186132"/>
    </source>
</evidence>
<evidence type="ECO:0000256" key="5">
    <source>
        <dbReference type="ARBA" id="ARBA00015611"/>
    </source>
</evidence>
<dbReference type="InterPro" id="IPR001930">
    <property type="entry name" value="Peptidase_M1"/>
</dbReference>
<dbReference type="PANTHER" id="PTHR11533">
    <property type="entry name" value="PROTEASE M1 ZINC METALLOPROTEASE"/>
    <property type="match status" value="1"/>
</dbReference>
<accession>A0A1M5K2V0</accession>
<evidence type="ECO:0000256" key="11">
    <source>
        <dbReference type="ARBA" id="ARBA00029811"/>
    </source>
</evidence>
<dbReference type="PANTHER" id="PTHR11533:SF297">
    <property type="entry name" value="AMINOPEPTIDASE N"/>
    <property type="match status" value="1"/>
</dbReference>
<gene>
    <name evidence="16" type="ORF">SAMN05443575_2040</name>
</gene>
<evidence type="ECO:0000259" key="14">
    <source>
        <dbReference type="Pfam" id="PF01433"/>
    </source>
</evidence>
<feature type="signal peptide" evidence="13">
    <location>
        <begin position="1"/>
        <end position="29"/>
    </location>
</feature>
<comment type="cofactor">
    <cofactor evidence="2">
        <name>Zn(2+)</name>
        <dbReference type="ChEBI" id="CHEBI:29105"/>
    </cofactor>
</comment>
<dbReference type="Proteomes" id="UP000186132">
    <property type="component" value="Unassembled WGS sequence"/>
</dbReference>
<dbReference type="GO" id="GO:0006508">
    <property type="term" value="P:proteolysis"/>
    <property type="evidence" value="ECO:0007669"/>
    <property type="project" value="UniProtKB-KW"/>
</dbReference>
<dbReference type="InterPro" id="IPR042097">
    <property type="entry name" value="Aminopeptidase_N-like_N_sf"/>
</dbReference>
<dbReference type="GO" id="GO:0016285">
    <property type="term" value="F:alanyl aminopeptidase activity"/>
    <property type="evidence" value="ECO:0007669"/>
    <property type="project" value="UniProtKB-EC"/>
</dbReference>
<keyword evidence="7" id="KW-0479">Metal-binding</keyword>
<keyword evidence="10" id="KW-0482">Metalloprotease</keyword>
<evidence type="ECO:0000256" key="13">
    <source>
        <dbReference type="SAM" id="SignalP"/>
    </source>
</evidence>
<evidence type="ECO:0000256" key="2">
    <source>
        <dbReference type="ARBA" id="ARBA00001947"/>
    </source>
</evidence>
<evidence type="ECO:0000259" key="15">
    <source>
        <dbReference type="Pfam" id="PF17900"/>
    </source>
</evidence>
<dbReference type="EC" id="3.4.11.2" evidence="4"/>
<dbReference type="EMBL" id="FQVU01000003">
    <property type="protein sequence ID" value="SHG47071.1"/>
    <property type="molecule type" value="Genomic_DNA"/>
</dbReference>
<dbReference type="Gene3D" id="1.10.390.10">
    <property type="entry name" value="Neutral Protease Domain 2"/>
    <property type="match status" value="1"/>
</dbReference>
<dbReference type="InterPro" id="IPR045357">
    <property type="entry name" value="Aminopeptidase_N-like_N"/>
</dbReference>
<comment type="similarity">
    <text evidence="3">Belongs to the peptidase M1 family.</text>
</comment>
<protein>
    <recommendedName>
        <fullName evidence="5">Aminopeptidase N</fullName>
        <ecNumber evidence="4">3.4.11.2</ecNumber>
    </recommendedName>
    <alternativeName>
        <fullName evidence="11">Alanine aminopeptidase</fullName>
    </alternativeName>
    <alternativeName>
        <fullName evidence="12">Lysyl aminopeptidase</fullName>
    </alternativeName>
</protein>
<evidence type="ECO:0000256" key="8">
    <source>
        <dbReference type="ARBA" id="ARBA00022801"/>
    </source>
</evidence>
<dbReference type="InterPro" id="IPR050344">
    <property type="entry name" value="Peptidase_M1_aminopeptidases"/>
</dbReference>
<proteinExistence type="inferred from homology"/>
<dbReference type="Pfam" id="PF01433">
    <property type="entry name" value="Peptidase_M1"/>
    <property type="match status" value="1"/>
</dbReference>
<dbReference type="OrthoDB" id="100605at2"/>
<keyword evidence="8" id="KW-0378">Hydrolase</keyword>
<keyword evidence="13" id="KW-0732">Signal</keyword>
<dbReference type="GO" id="GO:0008270">
    <property type="term" value="F:zinc ion binding"/>
    <property type="evidence" value="ECO:0007669"/>
    <property type="project" value="InterPro"/>
</dbReference>